<dbReference type="Proteomes" id="UP000229340">
    <property type="component" value="Plasmid pNP7-2"/>
</dbReference>
<evidence type="ECO:0000313" key="3">
    <source>
        <dbReference type="Proteomes" id="UP000229340"/>
    </source>
</evidence>
<geneLocation type="plasmid" evidence="1">
    <name>pNP7-2</name>
</geneLocation>
<reference evidence="1" key="3">
    <citation type="journal article" date="2018" name="Misainmurhag Hoiji">
        <title>Complete genome sequence of multidrug-resistant Moraxella osloensis NP7 with multiple plasmids isolated from human skin.</title>
        <authorList>
            <person name="Ganzorig M."/>
            <person name="Lim J.Y."/>
            <person name="Hwang I."/>
            <person name="Lee K."/>
        </authorList>
    </citation>
    <scope>NUCLEOTIDE SEQUENCE</scope>
    <source>
        <strain evidence="1">NP7</strain>
        <plasmid evidence="1">pNP7-2</plasmid>
    </source>
</reference>
<reference evidence="1" key="2">
    <citation type="journal article" date="2018" name="Genome Announc.">
        <title>Complete Genome Sequences of Three Moraxella osloensis Strains Isolated from Human Skin.</title>
        <authorList>
            <person name="Lim J.Y."/>
            <person name="Hwang I."/>
            <person name="Ganzorig M."/>
            <person name="Huang S.L."/>
            <person name="Cho G.S."/>
            <person name="Franz C.M.A.P."/>
            <person name="Lee K."/>
        </authorList>
    </citation>
    <scope>NUCLEOTIDE SEQUENCE</scope>
    <source>
        <strain evidence="1">NP7</strain>
        <plasmid evidence="1">pNP7-2</plasmid>
    </source>
</reference>
<dbReference type="GeneID" id="35779443"/>
<dbReference type="KEGG" id="mos:AXE82_11275"/>
<reference evidence="3" key="1">
    <citation type="submission" date="2017-10" db="EMBL/GenBank/DDBJ databases">
        <title>Complete genome sequence of Moraxella osloensis NP7 isolated from human skin.</title>
        <authorList>
            <person name="Lee K."/>
            <person name="Lim J.Y."/>
            <person name="Hwang I."/>
        </authorList>
    </citation>
    <scope>NUCLEOTIDE SEQUENCE [LARGE SCALE GENOMIC DNA]</scope>
    <source>
        <strain evidence="3">NP7</strain>
        <plasmid evidence="3">pnp7-2</plasmid>
    </source>
</reference>
<evidence type="ECO:0000313" key="4">
    <source>
        <dbReference type="Proteomes" id="UP000255230"/>
    </source>
</evidence>
<proteinExistence type="predicted"/>
<dbReference type="Proteomes" id="UP000255230">
    <property type="component" value="Unassembled WGS sequence"/>
</dbReference>
<keyword evidence="4" id="KW-1185">Reference proteome</keyword>
<dbReference type="EMBL" id="CP024445">
    <property type="protein sequence ID" value="ATR79925.1"/>
    <property type="molecule type" value="Genomic_DNA"/>
</dbReference>
<protein>
    <submittedName>
        <fullName evidence="1">Uncharacterized protein</fullName>
    </submittedName>
</protein>
<gene>
    <name evidence="2" type="ORF">NCTC10465_02318</name>
    <name evidence="1" type="ORF">NP7_11285</name>
</gene>
<keyword evidence="1" id="KW-0614">Plasmid</keyword>
<sequence length="83" mass="9671">MNAVSARTLDFFDRHVVQHIVEKYGFDELQAIKAFISSETYAMLQDPELELYKVSPLIIFDMWESEQVTGNPRNSLYLRADEV</sequence>
<accession>A0A0X8K8I9</accession>
<organism evidence="1 3">
    <name type="scientific">Faucicola osloensis</name>
    <name type="common">Moraxella osloensis</name>
    <dbReference type="NCBI Taxonomy" id="34062"/>
    <lineage>
        <taxon>Bacteria</taxon>
        <taxon>Pseudomonadati</taxon>
        <taxon>Pseudomonadota</taxon>
        <taxon>Gammaproteobacteria</taxon>
        <taxon>Moraxellales</taxon>
        <taxon>Moraxellaceae</taxon>
        <taxon>Faucicola</taxon>
    </lineage>
</organism>
<dbReference type="RefSeq" id="WP_062335108.1">
    <property type="nucleotide sequence ID" value="NZ_CP014236.1"/>
</dbReference>
<name>A0A0X8K8I9_FAUOS</name>
<evidence type="ECO:0000313" key="2">
    <source>
        <dbReference type="EMBL" id="STZ04863.1"/>
    </source>
</evidence>
<dbReference type="AlphaFoldDB" id="A0A0X8K8I9"/>
<geneLocation type="plasmid" evidence="3">
    <name>pnp7-2</name>
</geneLocation>
<evidence type="ECO:0000313" key="1">
    <source>
        <dbReference type="EMBL" id="ATR79925.1"/>
    </source>
</evidence>
<dbReference type="EMBL" id="UGPY01000003">
    <property type="protein sequence ID" value="STZ04863.1"/>
    <property type="molecule type" value="Genomic_DNA"/>
</dbReference>
<reference evidence="2 4" key="4">
    <citation type="submission" date="2018-06" db="EMBL/GenBank/DDBJ databases">
        <authorList>
            <consortium name="Pathogen Informatics"/>
            <person name="Doyle S."/>
        </authorList>
    </citation>
    <scope>NUCLEOTIDE SEQUENCE [LARGE SCALE GENOMIC DNA]</scope>
    <source>
        <strain evidence="2 4">NCTC10465</strain>
    </source>
</reference>